<evidence type="ECO:0000256" key="14">
    <source>
        <dbReference type="SAM" id="SignalP"/>
    </source>
</evidence>
<evidence type="ECO:0000256" key="1">
    <source>
        <dbReference type="ARBA" id="ARBA00004609"/>
    </source>
</evidence>
<dbReference type="PANTHER" id="PTHR37928:SF2">
    <property type="entry name" value="GPI ANCHORED CFEM DOMAIN PROTEIN (AFU_ORTHOLOGUE AFUA_6G10580)"/>
    <property type="match status" value="1"/>
</dbReference>
<feature type="domain" description="CFEM" evidence="15">
    <location>
        <begin position="1"/>
        <end position="113"/>
    </location>
</feature>
<keyword evidence="6" id="KW-0349">Heme</keyword>
<dbReference type="PANTHER" id="PTHR37928">
    <property type="entry name" value="CFEM DOMAIN PROTEIN (AFU_ORTHOLOGUE AFUA_6G14090)"/>
    <property type="match status" value="1"/>
</dbReference>
<sequence>MRFSVVVFFAASVASAYTVLKRQDTIQACLTTCFETSRSAPTPCAAFDTPCLCLNGNFLTAVTTCAQKDCDKKDLEAAGAGALASCKAAGVDLTNPLPRCALQCLEIPSPTACPDEDDGTCSCKDTAFIQAIDTCFRSSCTGRDLTTAEAVYSAACRASGVYIPRNLGAA</sequence>
<reference evidence="16 17" key="1">
    <citation type="submission" date="2014-04" db="EMBL/GenBank/DDBJ databases">
        <authorList>
            <consortium name="DOE Joint Genome Institute"/>
            <person name="Kuo A."/>
            <person name="Girlanda M."/>
            <person name="Perotto S."/>
            <person name="Kohler A."/>
            <person name="Nagy L.G."/>
            <person name="Floudas D."/>
            <person name="Copeland A."/>
            <person name="Barry K.W."/>
            <person name="Cichocki N."/>
            <person name="Veneault-Fourrey C."/>
            <person name="LaButti K."/>
            <person name="Lindquist E.A."/>
            <person name="Lipzen A."/>
            <person name="Lundell T."/>
            <person name="Morin E."/>
            <person name="Murat C."/>
            <person name="Sun H."/>
            <person name="Tunlid A."/>
            <person name="Henrissat B."/>
            <person name="Grigoriev I.V."/>
            <person name="Hibbett D.S."/>
            <person name="Martin F."/>
            <person name="Nordberg H.P."/>
            <person name="Cantor M.N."/>
            <person name="Hua S.X."/>
        </authorList>
    </citation>
    <scope>NUCLEOTIDE SEQUENCE [LARGE SCALE GENOMIC DNA]</scope>
    <source>
        <strain evidence="16 17">MUT 4182</strain>
    </source>
</reference>
<keyword evidence="7" id="KW-0479">Metal-binding</keyword>
<gene>
    <name evidence="16" type="ORF">M407DRAFT_26483</name>
</gene>
<dbReference type="GO" id="GO:0005886">
    <property type="term" value="C:plasma membrane"/>
    <property type="evidence" value="ECO:0007669"/>
    <property type="project" value="UniProtKB-SubCell"/>
</dbReference>
<evidence type="ECO:0000256" key="12">
    <source>
        <dbReference type="ARBA" id="ARBA00023180"/>
    </source>
</evidence>
<evidence type="ECO:0000256" key="6">
    <source>
        <dbReference type="ARBA" id="ARBA00022617"/>
    </source>
</evidence>
<dbReference type="HOGENOM" id="CLU_1518957_0_0_1"/>
<evidence type="ECO:0000256" key="8">
    <source>
        <dbReference type="ARBA" id="ARBA00022729"/>
    </source>
</evidence>
<keyword evidence="5" id="KW-0964">Secreted</keyword>
<evidence type="ECO:0000256" key="10">
    <source>
        <dbReference type="ARBA" id="ARBA00023136"/>
    </source>
</evidence>
<keyword evidence="11" id="KW-1015">Disulfide bond</keyword>
<feature type="signal peptide" evidence="14">
    <location>
        <begin position="1"/>
        <end position="16"/>
    </location>
</feature>
<organism evidence="16 17">
    <name type="scientific">Tulasnella calospora MUT 4182</name>
    <dbReference type="NCBI Taxonomy" id="1051891"/>
    <lineage>
        <taxon>Eukaryota</taxon>
        <taxon>Fungi</taxon>
        <taxon>Dikarya</taxon>
        <taxon>Basidiomycota</taxon>
        <taxon>Agaricomycotina</taxon>
        <taxon>Agaricomycetes</taxon>
        <taxon>Cantharellales</taxon>
        <taxon>Tulasnellaceae</taxon>
        <taxon>Tulasnella</taxon>
    </lineage>
</organism>
<dbReference type="AlphaFoldDB" id="A0A0C3LRT6"/>
<dbReference type="Proteomes" id="UP000054248">
    <property type="component" value="Unassembled WGS sequence"/>
</dbReference>
<evidence type="ECO:0000256" key="5">
    <source>
        <dbReference type="ARBA" id="ARBA00022525"/>
    </source>
</evidence>
<dbReference type="InterPro" id="IPR051735">
    <property type="entry name" value="CFEM_domain"/>
</dbReference>
<evidence type="ECO:0000256" key="7">
    <source>
        <dbReference type="ARBA" id="ARBA00022723"/>
    </source>
</evidence>
<dbReference type="PROSITE" id="PS52012">
    <property type="entry name" value="CFEM"/>
    <property type="match status" value="1"/>
</dbReference>
<name>A0A0C3LRT6_9AGAM</name>
<evidence type="ECO:0000256" key="3">
    <source>
        <dbReference type="ARBA" id="ARBA00010031"/>
    </source>
</evidence>
<protein>
    <recommendedName>
        <fullName evidence="15">CFEM domain-containing protein</fullName>
    </recommendedName>
</protein>
<dbReference type="OrthoDB" id="3065412at2759"/>
<evidence type="ECO:0000313" key="16">
    <source>
        <dbReference type="EMBL" id="KIO24127.1"/>
    </source>
</evidence>
<dbReference type="InterPro" id="IPR008427">
    <property type="entry name" value="Extracellular_membr_CFEM_dom"/>
</dbReference>
<proteinExistence type="inferred from homology"/>
<evidence type="ECO:0000256" key="13">
    <source>
        <dbReference type="ARBA" id="ARBA00023288"/>
    </source>
</evidence>
<keyword evidence="10" id="KW-0472">Membrane</keyword>
<dbReference type="SMART" id="SM00747">
    <property type="entry name" value="CFEM"/>
    <property type="match status" value="2"/>
</dbReference>
<comment type="subcellular location">
    <subcellularLocation>
        <location evidence="1">Cell membrane</location>
        <topology evidence="1">Lipid-anchor</topology>
        <topology evidence="1">GPI-anchor</topology>
    </subcellularLocation>
    <subcellularLocation>
        <location evidence="2">Secreted</location>
    </subcellularLocation>
</comment>
<evidence type="ECO:0000256" key="4">
    <source>
        <dbReference type="ARBA" id="ARBA00022475"/>
    </source>
</evidence>
<evidence type="ECO:0000256" key="11">
    <source>
        <dbReference type="ARBA" id="ARBA00023157"/>
    </source>
</evidence>
<keyword evidence="9" id="KW-0408">Iron</keyword>
<keyword evidence="8 14" id="KW-0732">Signal</keyword>
<keyword evidence="17" id="KW-1185">Reference proteome</keyword>
<feature type="chain" id="PRO_5002175804" description="CFEM domain-containing protein" evidence="14">
    <location>
        <begin position="17"/>
        <end position="170"/>
    </location>
</feature>
<dbReference type="Pfam" id="PF05730">
    <property type="entry name" value="CFEM"/>
    <property type="match status" value="2"/>
</dbReference>
<dbReference type="STRING" id="1051891.A0A0C3LRT6"/>
<evidence type="ECO:0000256" key="2">
    <source>
        <dbReference type="ARBA" id="ARBA00004613"/>
    </source>
</evidence>
<reference evidence="17" key="2">
    <citation type="submission" date="2015-01" db="EMBL/GenBank/DDBJ databases">
        <title>Evolutionary Origins and Diversification of the Mycorrhizal Mutualists.</title>
        <authorList>
            <consortium name="DOE Joint Genome Institute"/>
            <consortium name="Mycorrhizal Genomics Consortium"/>
            <person name="Kohler A."/>
            <person name="Kuo A."/>
            <person name="Nagy L.G."/>
            <person name="Floudas D."/>
            <person name="Copeland A."/>
            <person name="Barry K.W."/>
            <person name="Cichocki N."/>
            <person name="Veneault-Fourrey C."/>
            <person name="LaButti K."/>
            <person name="Lindquist E.A."/>
            <person name="Lipzen A."/>
            <person name="Lundell T."/>
            <person name="Morin E."/>
            <person name="Murat C."/>
            <person name="Riley R."/>
            <person name="Ohm R."/>
            <person name="Sun H."/>
            <person name="Tunlid A."/>
            <person name="Henrissat B."/>
            <person name="Grigoriev I.V."/>
            <person name="Hibbett D.S."/>
            <person name="Martin F."/>
        </authorList>
    </citation>
    <scope>NUCLEOTIDE SEQUENCE [LARGE SCALE GENOMIC DNA]</scope>
    <source>
        <strain evidence="17">MUT 4182</strain>
    </source>
</reference>
<keyword evidence="4" id="KW-1003">Cell membrane</keyword>
<dbReference type="EMBL" id="KN823068">
    <property type="protein sequence ID" value="KIO24127.1"/>
    <property type="molecule type" value="Genomic_DNA"/>
</dbReference>
<comment type="similarity">
    <text evidence="3">Belongs to the RBT5 family.</text>
</comment>
<keyword evidence="12" id="KW-0325">Glycoprotein</keyword>
<evidence type="ECO:0000259" key="15">
    <source>
        <dbReference type="PROSITE" id="PS52012"/>
    </source>
</evidence>
<accession>A0A0C3LRT6</accession>
<dbReference type="GO" id="GO:0005576">
    <property type="term" value="C:extracellular region"/>
    <property type="evidence" value="ECO:0007669"/>
    <property type="project" value="UniProtKB-SubCell"/>
</dbReference>
<evidence type="ECO:0000313" key="17">
    <source>
        <dbReference type="Proteomes" id="UP000054248"/>
    </source>
</evidence>
<keyword evidence="13" id="KW-0449">Lipoprotein</keyword>
<dbReference type="GO" id="GO:0046872">
    <property type="term" value="F:metal ion binding"/>
    <property type="evidence" value="ECO:0007669"/>
    <property type="project" value="UniProtKB-KW"/>
</dbReference>
<evidence type="ECO:0000256" key="9">
    <source>
        <dbReference type="ARBA" id="ARBA00023004"/>
    </source>
</evidence>